<evidence type="ECO:0000313" key="3">
    <source>
        <dbReference type="Proteomes" id="UP000051952"/>
    </source>
</evidence>
<dbReference type="AlphaFoldDB" id="A0A0S4KKQ4"/>
<feature type="compositionally biased region" description="Polar residues" evidence="1">
    <location>
        <begin position="16"/>
        <end position="27"/>
    </location>
</feature>
<evidence type="ECO:0000313" key="2">
    <source>
        <dbReference type="EMBL" id="CUI14211.1"/>
    </source>
</evidence>
<protein>
    <submittedName>
        <fullName evidence="2">Uncharacterized protein</fullName>
    </submittedName>
</protein>
<proteinExistence type="predicted"/>
<feature type="region of interest" description="Disordered" evidence="1">
    <location>
        <begin position="1"/>
        <end position="129"/>
    </location>
</feature>
<dbReference type="VEuPathDB" id="TriTrypDB:BSAL_78365"/>
<gene>
    <name evidence="2" type="ORF">BSAL_78365</name>
</gene>
<feature type="compositionally biased region" description="Low complexity" evidence="1">
    <location>
        <begin position="79"/>
        <end position="90"/>
    </location>
</feature>
<reference evidence="3" key="1">
    <citation type="submission" date="2015-09" db="EMBL/GenBank/DDBJ databases">
        <authorList>
            <consortium name="Pathogen Informatics"/>
        </authorList>
    </citation>
    <scope>NUCLEOTIDE SEQUENCE [LARGE SCALE GENOMIC DNA]</scope>
    <source>
        <strain evidence="3">Lake Konstanz</strain>
    </source>
</reference>
<dbReference type="EMBL" id="CYKH01000768">
    <property type="protein sequence ID" value="CUI14211.1"/>
    <property type="molecule type" value="Genomic_DNA"/>
</dbReference>
<name>A0A0S4KKQ4_BODSA</name>
<keyword evidence="3" id="KW-1185">Reference proteome</keyword>
<accession>A0A0S4KKQ4</accession>
<feature type="compositionally biased region" description="Polar residues" evidence="1">
    <location>
        <begin position="68"/>
        <end position="78"/>
    </location>
</feature>
<feature type="compositionally biased region" description="Polar residues" evidence="1">
    <location>
        <begin position="34"/>
        <end position="44"/>
    </location>
</feature>
<evidence type="ECO:0000256" key="1">
    <source>
        <dbReference type="SAM" id="MobiDB-lite"/>
    </source>
</evidence>
<dbReference type="Proteomes" id="UP000051952">
    <property type="component" value="Unassembled WGS sequence"/>
</dbReference>
<organism evidence="2 3">
    <name type="scientific">Bodo saltans</name>
    <name type="common">Flagellated protozoan</name>
    <dbReference type="NCBI Taxonomy" id="75058"/>
    <lineage>
        <taxon>Eukaryota</taxon>
        <taxon>Discoba</taxon>
        <taxon>Euglenozoa</taxon>
        <taxon>Kinetoplastea</taxon>
        <taxon>Metakinetoplastina</taxon>
        <taxon>Eubodonida</taxon>
        <taxon>Bodonidae</taxon>
        <taxon>Bodo</taxon>
    </lineage>
</organism>
<sequence>MDAYGSFTATRRFVKPQTTTPEPSSVGNCGGLDTMTSYQHSYFAQSDAPRASDPRCASKPIRGVRPASTVQHVLQQSGTTTADFATTTKASYRPDNSSTNKVIIERKQDPKSVPTSYPAAIDRTRVRGK</sequence>